<dbReference type="CDD" id="cd03230">
    <property type="entry name" value="ABC_DR_subfamily_A"/>
    <property type="match status" value="1"/>
</dbReference>
<evidence type="ECO:0000259" key="4">
    <source>
        <dbReference type="PROSITE" id="PS50893"/>
    </source>
</evidence>
<name>A0A381J696_9CLOT</name>
<proteinExistence type="predicted"/>
<accession>A0A381J696</accession>
<organism evidence="5 6">
    <name type="scientific">Clostridium putrefaciens</name>
    <dbReference type="NCBI Taxonomy" id="99675"/>
    <lineage>
        <taxon>Bacteria</taxon>
        <taxon>Bacillati</taxon>
        <taxon>Bacillota</taxon>
        <taxon>Clostridia</taxon>
        <taxon>Eubacteriales</taxon>
        <taxon>Clostridiaceae</taxon>
        <taxon>Clostridium</taxon>
    </lineage>
</organism>
<keyword evidence="2" id="KW-0547">Nucleotide-binding</keyword>
<evidence type="ECO:0000313" key="5">
    <source>
        <dbReference type="EMBL" id="SUY45231.1"/>
    </source>
</evidence>
<dbReference type="Pfam" id="PF00005">
    <property type="entry name" value="ABC_tran"/>
    <property type="match status" value="1"/>
</dbReference>
<protein>
    <submittedName>
        <fullName evidence="5">ABC transporter</fullName>
    </submittedName>
</protein>
<dbReference type="EMBL" id="UFWZ01000001">
    <property type="protein sequence ID" value="SUY45231.1"/>
    <property type="molecule type" value="Genomic_DNA"/>
</dbReference>
<gene>
    <name evidence="5" type="primary">artM_1</name>
    <name evidence="5" type="ORF">NCTC9836_00204</name>
</gene>
<dbReference type="AlphaFoldDB" id="A0A381J696"/>
<dbReference type="PANTHER" id="PTHR42939:SF1">
    <property type="entry name" value="ABC TRANSPORTER ATP-BINDING PROTEIN ALBC-RELATED"/>
    <property type="match status" value="1"/>
</dbReference>
<evidence type="ECO:0000256" key="3">
    <source>
        <dbReference type="ARBA" id="ARBA00022840"/>
    </source>
</evidence>
<dbReference type="Proteomes" id="UP000254664">
    <property type="component" value="Unassembled WGS sequence"/>
</dbReference>
<keyword evidence="1" id="KW-0813">Transport</keyword>
<dbReference type="Gene3D" id="3.40.50.300">
    <property type="entry name" value="P-loop containing nucleotide triphosphate hydrolases"/>
    <property type="match status" value="1"/>
</dbReference>
<dbReference type="SUPFAM" id="SSF52540">
    <property type="entry name" value="P-loop containing nucleoside triphosphate hydrolases"/>
    <property type="match status" value="1"/>
</dbReference>
<dbReference type="GO" id="GO:0016887">
    <property type="term" value="F:ATP hydrolysis activity"/>
    <property type="evidence" value="ECO:0007669"/>
    <property type="project" value="InterPro"/>
</dbReference>
<dbReference type="RefSeq" id="WP_172556220.1">
    <property type="nucleotide sequence ID" value="NZ_UFWZ01000001.1"/>
</dbReference>
<dbReference type="SMART" id="SM00382">
    <property type="entry name" value="AAA"/>
    <property type="match status" value="1"/>
</dbReference>
<keyword evidence="6" id="KW-1185">Reference proteome</keyword>
<evidence type="ECO:0000313" key="6">
    <source>
        <dbReference type="Proteomes" id="UP000254664"/>
    </source>
</evidence>
<reference evidence="5 6" key="1">
    <citation type="submission" date="2018-06" db="EMBL/GenBank/DDBJ databases">
        <authorList>
            <consortium name="Pathogen Informatics"/>
            <person name="Doyle S."/>
        </authorList>
    </citation>
    <scope>NUCLEOTIDE SEQUENCE [LARGE SCALE GENOMIC DNA]</scope>
    <source>
        <strain evidence="5 6">NCTC9836</strain>
    </source>
</reference>
<dbReference type="InterPro" id="IPR003593">
    <property type="entry name" value="AAA+_ATPase"/>
</dbReference>
<dbReference type="InterPro" id="IPR027417">
    <property type="entry name" value="P-loop_NTPase"/>
</dbReference>
<evidence type="ECO:0000256" key="2">
    <source>
        <dbReference type="ARBA" id="ARBA00022741"/>
    </source>
</evidence>
<dbReference type="PROSITE" id="PS50893">
    <property type="entry name" value="ABC_TRANSPORTER_2"/>
    <property type="match status" value="1"/>
</dbReference>
<evidence type="ECO:0000256" key="1">
    <source>
        <dbReference type="ARBA" id="ARBA00022448"/>
    </source>
</evidence>
<feature type="domain" description="ABC transporter" evidence="4">
    <location>
        <begin position="6"/>
        <end position="225"/>
    </location>
</feature>
<dbReference type="GO" id="GO:0005524">
    <property type="term" value="F:ATP binding"/>
    <property type="evidence" value="ECO:0007669"/>
    <property type="project" value="UniProtKB-KW"/>
</dbReference>
<dbReference type="InterPro" id="IPR051782">
    <property type="entry name" value="ABC_Transporter_VariousFunc"/>
</dbReference>
<dbReference type="InterPro" id="IPR003439">
    <property type="entry name" value="ABC_transporter-like_ATP-bd"/>
</dbReference>
<dbReference type="PANTHER" id="PTHR42939">
    <property type="entry name" value="ABC TRANSPORTER ATP-BINDING PROTEIN ALBC-RELATED"/>
    <property type="match status" value="1"/>
</dbReference>
<sequence length="275" mass="31895">MGECIIKIENLSKKFGKKIILNNVNIQFKQGESVAILGNNGMGKSTFLRMICGLTSISSGRIIVNRNIKFNYIPENYSKLNLTVEEYMKSMGELDKISKELYSEKIKKLYKEFYLESMKDVPMKHLSKGTLQKVAVIQALITKPDVLLLDEPLSGQDINSQRNFTRIVKRLIAEGVTVIMSCHEMILVEELSSRILQIENQKIVEVQKPKLEKCMYNLMIFEKKERSNVEFKSELKDIGEYYEENELLKLKVRENKANEILLKMLQDGYVLKYFK</sequence>
<keyword evidence="3" id="KW-0067">ATP-binding</keyword>